<dbReference type="EMBL" id="OU343031">
    <property type="protein sequence ID" value="CAG7603416.1"/>
    <property type="molecule type" value="Genomic_DNA"/>
</dbReference>
<dbReference type="KEGG" id="vtr:MYVALT_E_00350"/>
<gene>
    <name evidence="1" type="ORF">MYVALT_E_00350</name>
</gene>
<dbReference type="Proteomes" id="UP000693996">
    <property type="component" value="Chromosome"/>
</dbReference>
<protein>
    <submittedName>
        <fullName evidence="1">Uncharacterized protein</fullName>
    </submittedName>
</protein>
<evidence type="ECO:0000313" key="1">
    <source>
        <dbReference type="EMBL" id="CAG7603416.1"/>
    </source>
</evidence>
<proteinExistence type="predicted"/>
<name>A0A916NV64_9BURK</name>
<evidence type="ECO:0000313" key="2">
    <source>
        <dbReference type="Proteomes" id="UP000693996"/>
    </source>
</evidence>
<keyword evidence="2" id="KW-1185">Reference proteome</keyword>
<accession>A0A916NV64</accession>
<sequence length="52" mass="5433">MLFTPAVLIIKSCAMHLLCIDNCVTVGIRVLSGCAIAAAPPLAADTKLYLCL</sequence>
<dbReference type="AlphaFoldDB" id="A0A916NV64"/>
<organism evidence="1 2">
    <name type="scientific">Candidatus Vallotiella hemipterorum</name>
    <dbReference type="NCBI Taxonomy" id="1177213"/>
    <lineage>
        <taxon>Bacteria</taxon>
        <taxon>Pseudomonadati</taxon>
        <taxon>Pseudomonadota</taxon>
        <taxon>Betaproteobacteria</taxon>
        <taxon>Burkholderiales</taxon>
        <taxon>Burkholderiaceae</taxon>
        <taxon>Candidatus Vallotiella</taxon>
    </lineage>
</organism>
<reference evidence="1" key="1">
    <citation type="submission" date="2021-06" db="EMBL/GenBank/DDBJ databases">
        <authorList>
            <person name="Szabo G."/>
        </authorList>
    </citation>
    <scope>NUCLEOTIDE SEQUENCE</scope>
    <source>
        <strain evidence="1">MYVALT</strain>
    </source>
</reference>